<comment type="caution">
    <text evidence="3">The sequence shown here is derived from an EMBL/GenBank/DDBJ whole genome shotgun (WGS) entry which is preliminary data.</text>
</comment>
<accession>A0ABV5STG9</accession>
<keyword evidence="1" id="KW-0732">Signal</keyword>
<feature type="signal peptide" evidence="1">
    <location>
        <begin position="1"/>
        <end position="25"/>
    </location>
</feature>
<dbReference type="PROSITE" id="PS50206">
    <property type="entry name" value="RHODANESE_3"/>
    <property type="match status" value="1"/>
</dbReference>
<dbReference type="PROSITE" id="PS51257">
    <property type="entry name" value="PROKAR_LIPOPROTEIN"/>
    <property type="match status" value="1"/>
</dbReference>
<dbReference type="CDD" id="cd00158">
    <property type="entry name" value="RHOD"/>
    <property type="match status" value="1"/>
</dbReference>
<dbReference type="Pfam" id="PF00581">
    <property type="entry name" value="Rhodanese"/>
    <property type="match status" value="1"/>
</dbReference>
<dbReference type="InterPro" id="IPR036873">
    <property type="entry name" value="Rhodanese-like_dom_sf"/>
</dbReference>
<evidence type="ECO:0000259" key="2">
    <source>
        <dbReference type="PROSITE" id="PS50206"/>
    </source>
</evidence>
<dbReference type="Gene3D" id="3.40.250.10">
    <property type="entry name" value="Rhodanese-like domain"/>
    <property type="match status" value="1"/>
</dbReference>
<dbReference type="SMART" id="SM00450">
    <property type="entry name" value="RHOD"/>
    <property type="match status" value="1"/>
</dbReference>
<feature type="chain" id="PRO_5046948417" evidence="1">
    <location>
        <begin position="26"/>
        <end position="120"/>
    </location>
</feature>
<dbReference type="SUPFAM" id="SSF52821">
    <property type="entry name" value="Rhodanese/Cell cycle control phosphatase"/>
    <property type="match status" value="1"/>
</dbReference>
<organism evidence="3 4">
    <name type="scientific">Agromyces lapidis</name>
    <dbReference type="NCBI Taxonomy" id="279574"/>
    <lineage>
        <taxon>Bacteria</taxon>
        <taxon>Bacillati</taxon>
        <taxon>Actinomycetota</taxon>
        <taxon>Actinomycetes</taxon>
        <taxon>Micrococcales</taxon>
        <taxon>Microbacteriaceae</taxon>
        <taxon>Agromyces</taxon>
    </lineage>
</organism>
<dbReference type="EMBL" id="JBHMBL010000001">
    <property type="protein sequence ID" value="MFB9642354.1"/>
    <property type="molecule type" value="Genomic_DNA"/>
</dbReference>
<feature type="domain" description="Rhodanese" evidence="2">
    <location>
        <begin position="31"/>
        <end position="119"/>
    </location>
</feature>
<evidence type="ECO:0000313" key="3">
    <source>
        <dbReference type="EMBL" id="MFB9642354.1"/>
    </source>
</evidence>
<reference evidence="3 4" key="1">
    <citation type="submission" date="2024-09" db="EMBL/GenBank/DDBJ databases">
        <authorList>
            <person name="Sun Q."/>
            <person name="Mori K."/>
        </authorList>
    </citation>
    <scope>NUCLEOTIDE SEQUENCE [LARGE SCALE GENOMIC DNA]</scope>
    <source>
        <strain evidence="3 4">JCM 14321</strain>
    </source>
</reference>
<evidence type="ECO:0000313" key="4">
    <source>
        <dbReference type="Proteomes" id="UP001589667"/>
    </source>
</evidence>
<evidence type="ECO:0000256" key="1">
    <source>
        <dbReference type="SAM" id="SignalP"/>
    </source>
</evidence>
<dbReference type="PANTHER" id="PTHR43031">
    <property type="entry name" value="FAD-DEPENDENT OXIDOREDUCTASE"/>
    <property type="match status" value="1"/>
</dbReference>
<dbReference type="InterPro" id="IPR001763">
    <property type="entry name" value="Rhodanese-like_dom"/>
</dbReference>
<keyword evidence="4" id="KW-1185">Reference proteome</keyword>
<dbReference type="InterPro" id="IPR050229">
    <property type="entry name" value="GlpE_sulfurtransferase"/>
</dbReference>
<dbReference type="Proteomes" id="UP001589667">
    <property type="component" value="Unassembled WGS sequence"/>
</dbReference>
<sequence length="120" mass="12206">MNTLRTALLVTVVAAGSMTLTGCTAAEPIELGSDSIVLDVRTDAEFAAGHLDGAVNLDLSGGDLASAIPTLDPGAEYVVYCKSGNRSSQATAMLEQAGMEVTDAGSMQQASEATGLEIVR</sequence>
<dbReference type="RefSeq" id="WP_157424084.1">
    <property type="nucleotide sequence ID" value="NZ_BAAANI010000001.1"/>
</dbReference>
<dbReference type="PANTHER" id="PTHR43031:SF1">
    <property type="entry name" value="PYRIDINE NUCLEOTIDE-DISULPHIDE OXIDOREDUCTASE"/>
    <property type="match status" value="1"/>
</dbReference>
<gene>
    <name evidence="3" type="ORF">ACFFQV_08640</name>
</gene>
<proteinExistence type="predicted"/>
<name>A0ABV5STG9_9MICO</name>
<protein>
    <submittedName>
        <fullName evidence="3">Rhodanese-like domain-containing protein</fullName>
    </submittedName>
</protein>